<dbReference type="Gene3D" id="3.60.10.10">
    <property type="entry name" value="Endonuclease/exonuclease/phosphatase"/>
    <property type="match status" value="1"/>
</dbReference>
<feature type="domain" description="Endonuclease/exonuclease/phosphatase" evidence="2">
    <location>
        <begin position="43"/>
        <end position="298"/>
    </location>
</feature>
<dbReference type="SUPFAM" id="SSF56219">
    <property type="entry name" value="DNase I-like"/>
    <property type="match status" value="1"/>
</dbReference>
<evidence type="ECO:0000313" key="4">
    <source>
        <dbReference type="Proteomes" id="UP000324351"/>
    </source>
</evidence>
<feature type="signal peptide" evidence="1">
    <location>
        <begin position="1"/>
        <end position="22"/>
    </location>
</feature>
<gene>
    <name evidence="3" type="ORF">F0U47_05535</name>
</gene>
<comment type="caution">
    <text evidence="3">The sequence shown here is derived from an EMBL/GenBank/DDBJ whole genome shotgun (WGS) entry which is preliminary data.</text>
</comment>
<dbReference type="AlphaFoldDB" id="A0A5B1M745"/>
<evidence type="ECO:0000256" key="1">
    <source>
        <dbReference type="SAM" id="SignalP"/>
    </source>
</evidence>
<accession>A0A5B1M745</accession>
<protein>
    <recommendedName>
        <fullName evidence="2">Endonuclease/exonuclease/phosphatase domain-containing protein</fullName>
    </recommendedName>
</protein>
<sequence>MFAIRLLCLVLIGASAALPAAADRAGAVSTVAPSAGIRVAAANVHEGILVRHRADRRDATDRRAFARRLLSRPGRLPDVVLLQETLGTAQRVGRALNAHPRAQAAGVEFVVATRTAHRVVHGACDGPRTGRFSLLRGSSILVNNRTVTQIHRRGTIRTWGRWSTRARHLTGRGGFGCTAHPWIHATIRTPGGARAALLVNAHIAPAGPRHKTRALTTLGRELADRAQRAPGTIAVLGGDLNLTRCRHDPREGERLGCAVRAGHRGLIRAGYRDAVRSLHPTGPAGVAGVARRIDFIYTLGTPTAAWYDRCYLAYFVKRWRCEAERSVFTRQRVLLRCQARSLRHGRPGDGCPPATFRRYYSDHPVLLATIT</sequence>
<feature type="chain" id="PRO_5023032192" description="Endonuclease/exonuclease/phosphatase domain-containing protein" evidence="1">
    <location>
        <begin position="23"/>
        <end position="371"/>
    </location>
</feature>
<dbReference type="EMBL" id="VUJW01000002">
    <property type="protein sequence ID" value="KAA1428386.1"/>
    <property type="molecule type" value="Genomic_DNA"/>
</dbReference>
<reference evidence="3 4" key="2">
    <citation type="submission" date="2019-09" db="EMBL/GenBank/DDBJ databases">
        <authorList>
            <person name="Jin C."/>
        </authorList>
    </citation>
    <scope>NUCLEOTIDE SEQUENCE [LARGE SCALE GENOMIC DNA]</scope>
    <source>
        <strain evidence="3 4">BN140041</strain>
    </source>
</reference>
<dbReference type="Pfam" id="PF03372">
    <property type="entry name" value="Exo_endo_phos"/>
    <property type="match status" value="1"/>
</dbReference>
<dbReference type="RefSeq" id="WP_149749323.1">
    <property type="nucleotide sequence ID" value="NZ_VUJW01000002.1"/>
</dbReference>
<keyword evidence="4" id="KW-1185">Reference proteome</keyword>
<evidence type="ECO:0000259" key="2">
    <source>
        <dbReference type="Pfam" id="PF03372"/>
    </source>
</evidence>
<proteinExistence type="predicted"/>
<organism evidence="3 4">
    <name type="scientific">Nocardioides antri</name>
    <dbReference type="NCBI Taxonomy" id="2607659"/>
    <lineage>
        <taxon>Bacteria</taxon>
        <taxon>Bacillati</taxon>
        <taxon>Actinomycetota</taxon>
        <taxon>Actinomycetes</taxon>
        <taxon>Propionibacteriales</taxon>
        <taxon>Nocardioidaceae</taxon>
        <taxon>Nocardioides</taxon>
    </lineage>
</organism>
<name>A0A5B1M745_9ACTN</name>
<reference evidence="3 4" key="1">
    <citation type="submission" date="2019-09" db="EMBL/GenBank/DDBJ databases">
        <title>Nocardioides panacisoli sp. nov., isolated from the soil of a ginseng field.</title>
        <authorList>
            <person name="Cho C."/>
        </authorList>
    </citation>
    <scope>NUCLEOTIDE SEQUENCE [LARGE SCALE GENOMIC DNA]</scope>
    <source>
        <strain evidence="3 4">BN140041</strain>
    </source>
</reference>
<dbReference type="GO" id="GO:0003824">
    <property type="term" value="F:catalytic activity"/>
    <property type="evidence" value="ECO:0007669"/>
    <property type="project" value="InterPro"/>
</dbReference>
<evidence type="ECO:0000313" key="3">
    <source>
        <dbReference type="EMBL" id="KAA1428386.1"/>
    </source>
</evidence>
<dbReference type="Proteomes" id="UP000324351">
    <property type="component" value="Unassembled WGS sequence"/>
</dbReference>
<dbReference type="InterPro" id="IPR036691">
    <property type="entry name" value="Endo/exonu/phosph_ase_sf"/>
</dbReference>
<dbReference type="InterPro" id="IPR005135">
    <property type="entry name" value="Endo/exonuclease/phosphatase"/>
</dbReference>
<keyword evidence="1" id="KW-0732">Signal</keyword>